<reference evidence="1" key="1">
    <citation type="submission" date="2019-10" db="EMBL/GenBank/DDBJ databases">
        <title>The sequence and de novo assembly of the wild yak genome.</title>
        <authorList>
            <person name="Liu Y."/>
        </authorList>
    </citation>
    <scope>NUCLEOTIDE SEQUENCE [LARGE SCALE GENOMIC DNA]</scope>
    <source>
        <strain evidence="1">WY2019</strain>
    </source>
</reference>
<evidence type="ECO:0000313" key="2">
    <source>
        <dbReference type="Proteomes" id="UP000322234"/>
    </source>
</evidence>
<organism evidence="1 2">
    <name type="scientific">Bos mutus</name>
    <name type="common">wild yak</name>
    <dbReference type="NCBI Taxonomy" id="72004"/>
    <lineage>
        <taxon>Eukaryota</taxon>
        <taxon>Metazoa</taxon>
        <taxon>Chordata</taxon>
        <taxon>Craniata</taxon>
        <taxon>Vertebrata</taxon>
        <taxon>Euteleostomi</taxon>
        <taxon>Mammalia</taxon>
        <taxon>Eutheria</taxon>
        <taxon>Laurasiatheria</taxon>
        <taxon>Artiodactyla</taxon>
        <taxon>Ruminantia</taxon>
        <taxon>Pecora</taxon>
        <taxon>Bovidae</taxon>
        <taxon>Bovinae</taxon>
        <taxon>Bos</taxon>
    </lineage>
</organism>
<keyword evidence="2" id="KW-1185">Reference proteome</keyword>
<dbReference type="EMBL" id="VBQZ03000197">
    <property type="protein sequence ID" value="MXQ97577.1"/>
    <property type="molecule type" value="Genomic_DNA"/>
</dbReference>
<name>A0A6B0SA37_9CETA</name>
<protein>
    <submittedName>
        <fullName evidence="1">Uncharacterized protein</fullName>
    </submittedName>
</protein>
<proteinExistence type="predicted"/>
<accession>A0A6B0SA37</accession>
<comment type="caution">
    <text evidence="1">The sequence shown here is derived from an EMBL/GenBank/DDBJ whole genome shotgun (WGS) entry which is preliminary data.</text>
</comment>
<gene>
    <name evidence="1" type="ORF">E5288_WYG008733</name>
</gene>
<dbReference type="Proteomes" id="UP000322234">
    <property type="component" value="Unassembled WGS sequence"/>
</dbReference>
<dbReference type="AlphaFoldDB" id="A0A6B0SA37"/>
<sequence length="79" mass="8980">MLTMETGELRTVLGASGFSTSLQGGQKFSKYDRYFASVVPFRRFSITLEYNSRIRHRNSSGFLTHRLAETPTNPTYSPL</sequence>
<evidence type="ECO:0000313" key="1">
    <source>
        <dbReference type="EMBL" id="MXQ97577.1"/>
    </source>
</evidence>